<dbReference type="RefSeq" id="WP_245760879.1">
    <property type="nucleotide sequence ID" value="NZ_FNOK01000002.1"/>
</dbReference>
<dbReference type="InterPro" id="IPR013207">
    <property type="entry name" value="LGFP"/>
</dbReference>
<dbReference type="GO" id="GO:0008745">
    <property type="term" value="F:N-acetylmuramoyl-L-alanine amidase activity"/>
    <property type="evidence" value="ECO:0007669"/>
    <property type="project" value="InterPro"/>
</dbReference>
<dbReference type="SMART" id="SM00701">
    <property type="entry name" value="PGRP"/>
    <property type="match status" value="1"/>
</dbReference>
<sequence length="582" mass="62439">MIRRCLAALIVVLTAGVAAPSATAAPPSKKVSVERVPLADAAPEVPGKGREIRRSKPFAMAALRWNGKNPDLVEVQAQHLDGTWGEWQRLPAVDGQDRGRPGGKQASEAAWLGDSTAIRVRAESGGAPVDAKTVSVLLIDPGAAQAASTAAKPTVISRAEWGADESLRTQCFQQQAVGVEYGDTVRAAIVHHTAGTNDYTAADSARIVRGIYAYHASELQWCDIGYNVLVDKFGQVFEGRYGGLELPVWGAHAQGFNKDTVGVSMLGEFTSVAPSATQLESVAQVLAWKLAGNYRDPSGEVTMVSGYGGSSAKYPLGTSVTLPVIHGHRDVGYTECPGNLAYQELPALRQRVSELMGDWTAGAIYRKWQATGADAGPLGGVYELERDAAGGGRQTTFAAGAKSAYWSPATEASLVEGMIRDKWRELSAEAGPLGYPRTDELSTPDGSGRYNHFAGADGSIYWTPWTGAHEIRGLIKAKWAQLGWENSPLGYPRTDELGTPDGVGRYNHFDRSNGSVYWTPGTGAHEIRGAIKDRWAQLGWERSYLGYPTSDEYSVPGGRRSDFQGGYVVWDAATGSVTDRRY</sequence>
<feature type="domain" description="Peptidoglycan recognition protein family" evidence="4">
    <location>
        <begin position="153"/>
        <end position="308"/>
    </location>
</feature>
<keyword evidence="6" id="KW-1185">Reference proteome</keyword>
<dbReference type="PANTHER" id="PTHR11022">
    <property type="entry name" value="PEPTIDOGLYCAN RECOGNITION PROTEIN"/>
    <property type="match status" value="1"/>
</dbReference>
<dbReference type="AlphaFoldDB" id="A0A1H2S731"/>
<dbReference type="SUPFAM" id="SSF55846">
    <property type="entry name" value="N-acetylmuramoyl-L-alanine amidase-like"/>
    <property type="match status" value="1"/>
</dbReference>
<reference evidence="6" key="1">
    <citation type="submission" date="2016-10" db="EMBL/GenBank/DDBJ databases">
        <authorList>
            <person name="Varghese N."/>
            <person name="Submissions S."/>
        </authorList>
    </citation>
    <scope>NUCLEOTIDE SEQUENCE [LARGE SCALE GENOMIC DNA]</scope>
    <source>
        <strain evidence="6">CGMCC 4.3530</strain>
    </source>
</reference>
<feature type="domain" description="N-acetylmuramoyl-L-alanine amidase" evidence="3">
    <location>
        <begin position="174"/>
        <end position="338"/>
    </location>
</feature>
<accession>A0A1H2S731</accession>
<dbReference type="Pfam" id="PF08310">
    <property type="entry name" value="LGFP"/>
    <property type="match status" value="4"/>
</dbReference>
<feature type="chain" id="PRO_5011782230" evidence="2">
    <location>
        <begin position="25"/>
        <end position="582"/>
    </location>
</feature>
<evidence type="ECO:0000259" key="3">
    <source>
        <dbReference type="SMART" id="SM00644"/>
    </source>
</evidence>
<comment type="similarity">
    <text evidence="1">Belongs to the N-acetylmuramoyl-L-alanine amidase 2 family.</text>
</comment>
<dbReference type="InterPro" id="IPR006619">
    <property type="entry name" value="PGRP_domain_met/bac"/>
</dbReference>
<evidence type="ECO:0000256" key="2">
    <source>
        <dbReference type="SAM" id="SignalP"/>
    </source>
</evidence>
<feature type="signal peptide" evidence="2">
    <location>
        <begin position="1"/>
        <end position="24"/>
    </location>
</feature>
<dbReference type="InterPro" id="IPR036505">
    <property type="entry name" value="Amidase/PGRP_sf"/>
</dbReference>
<evidence type="ECO:0000259" key="4">
    <source>
        <dbReference type="SMART" id="SM00701"/>
    </source>
</evidence>
<dbReference type="STRING" id="418495.SAMN05216215_1002124"/>
<gene>
    <name evidence="5" type="ORF">SAMN05216215_1002124</name>
</gene>
<dbReference type="GO" id="GO:0008270">
    <property type="term" value="F:zinc ion binding"/>
    <property type="evidence" value="ECO:0007669"/>
    <property type="project" value="InterPro"/>
</dbReference>
<proteinExistence type="inferred from homology"/>
<dbReference type="InterPro" id="IPR002502">
    <property type="entry name" value="Amidase_domain"/>
</dbReference>
<keyword evidence="2" id="KW-0732">Signal</keyword>
<dbReference type="PANTHER" id="PTHR11022:SF41">
    <property type="entry name" value="PEPTIDOGLYCAN-RECOGNITION PROTEIN LC-RELATED"/>
    <property type="match status" value="1"/>
</dbReference>
<dbReference type="Pfam" id="PF01510">
    <property type="entry name" value="Amidase_2"/>
    <property type="match status" value="1"/>
</dbReference>
<protein>
    <submittedName>
        <fullName evidence="5">LGFP repeat-containing protein</fullName>
    </submittedName>
</protein>
<dbReference type="InterPro" id="IPR015510">
    <property type="entry name" value="PGRP"/>
</dbReference>
<dbReference type="Gene3D" id="3.40.80.10">
    <property type="entry name" value="Peptidoglycan recognition protein-like"/>
    <property type="match status" value="1"/>
</dbReference>
<dbReference type="GO" id="GO:0009253">
    <property type="term" value="P:peptidoglycan catabolic process"/>
    <property type="evidence" value="ECO:0007669"/>
    <property type="project" value="InterPro"/>
</dbReference>
<dbReference type="SMART" id="SM00644">
    <property type="entry name" value="Ami_2"/>
    <property type="match status" value="1"/>
</dbReference>
<evidence type="ECO:0000313" key="5">
    <source>
        <dbReference type="EMBL" id="SDW27376.1"/>
    </source>
</evidence>
<evidence type="ECO:0000256" key="1">
    <source>
        <dbReference type="ARBA" id="ARBA00007553"/>
    </source>
</evidence>
<dbReference type="Proteomes" id="UP000199529">
    <property type="component" value="Unassembled WGS sequence"/>
</dbReference>
<organism evidence="5 6">
    <name type="scientific">Saccharopolyspora shandongensis</name>
    <dbReference type="NCBI Taxonomy" id="418495"/>
    <lineage>
        <taxon>Bacteria</taxon>
        <taxon>Bacillati</taxon>
        <taxon>Actinomycetota</taxon>
        <taxon>Actinomycetes</taxon>
        <taxon>Pseudonocardiales</taxon>
        <taxon>Pseudonocardiaceae</taxon>
        <taxon>Saccharopolyspora</taxon>
    </lineage>
</organism>
<dbReference type="EMBL" id="FNOK01000002">
    <property type="protein sequence ID" value="SDW27376.1"/>
    <property type="molecule type" value="Genomic_DNA"/>
</dbReference>
<dbReference type="CDD" id="cd06583">
    <property type="entry name" value="PGRP"/>
    <property type="match status" value="1"/>
</dbReference>
<evidence type="ECO:0000313" key="6">
    <source>
        <dbReference type="Proteomes" id="UP000199529"/>
    </source>
</evidence>
<name>A0A1H2S731_9PSEU</name>